<comment type="caution">
    <text evidence="1">The sequence shown here is derived from an EMBL/GenBank/DDBJ whole genome shotgun (WGS) entry which is preliminary data.</text>
</comment>
<keyword evidence="2" id="KW-1185">Reference proteome</keyword>
<dbReference type="EMBL" id="BQNB010012078">
    <property type="protein sequence ID" value="GJS98887.1"/>
    <property type="molecule type" value="Genomic_DNA"/>
</dbReference>
<organism evidence="1 2">
    <name type="scientific">Tanacetum coccineum</name>
    <dbReference type="NCBI Taxonomy" id="301880"/>
    <lineage>
        <taxon>Eukaryota</taxon>
        <taxon>Viridiplantae</taxon>
        <taxon>Streptophyta</taxon>
        <taxon>Embryophyta</taxon>
        <taxon>Tracheophyta</taxon>
        <taxon>Spermatophyta</taxon>
        <taxon>Magnoliopsida</taxon>
        <taxon>eudicotyledons</taxon>
        <taxon>Gunneridae</taxon>
        <taxon>Pentapetalae</taxon>
        <taxon>asterids</taxon>
        <taxon>campanulids</taxon>
        <taxon>Asterales</taxon>
        <taxon>Asteraceae</taxon>
        <taxon>Asteroideae</taxon>
        <taxon>Anthemideae</taxon>
        <taxon>Anthemidinae</taxon>
        <taxon>Tanacetum</taxon>
    </lineage>
</organism>
<dbReference type="Proteomes" id="UP001151760">
    <property type="component" value="Unassembled WGS sequence"/>
</dbReference>
<gene>
    <name evidence="1" type="ORF">Tco_0820057</name>
</gene>
<accession>A0ABQ5ACB6</accession>
<evidence type="ECO:0000313" key="1">
    <source>
        <dbReference type="EMBL" id="GJS98887.1"/>
    </source>
</evidence>
<reference evidence="1" key="1">
    <citation type="journal article" date="2022" name="Int. J. Mol. Sci.">
        <title>Draft Genome of Tanacetum Coccineum: Genomic Comparison of Closely Related Tanacetum-Family Plants.</title>
        <authorList>
            <person name="Yamashiro T."/>
            <person name="Shiraishi A."/>
            <person name="Nakayama K."/>
            <person name="Satake H."/>
        </authorList>
    </citation>
    <scope>NUCLEOTIDE SEQUENCE</scope>
</reference>
<proteinExistence type="predicted"/>
<reference evidence="1" key="2">
    <citation type="submission" date="2022-01" db="EMBL/GenBank/DDBJ databases">
        <authorList>
            <person name="Yamashiro T."/>
            <person name="Shiraishi A."/>
            <person name="Satake H."/>
            <person name="Nakayama K."/>
        </authorList>
    </citation>
    <scope>NUCLEOTIDE SEQUENCE</scope>
</reference>
<protein>
    <submittedName>
        <fullName evidence="1">Uncharacterized protein</fullName>
    </submittedName>
</protein>
<name>A0ABQ5ACB6_9ASTR</name>
<sequence length="229" mass="26428">MELHDVSYGIDSVARPLLLFFSSENRLLWFRYREYDLAHLKLVFEISIYTVWSRTRYDVSKALDTGVLGFLGVGTTFDIFQNIHILYLQYGVLTSSRYGVLSFIPLWSLVLYRPVVVNEEKRQNEILLHVRITTESEVVSDNRISNVVEKGKDETVLGNRIITESSIVEKRENDVVMNPSISSDSNVAVVEEEEIKQDEVVGNLEVQSKESLNHSIELTYEQIKKRIDH</sequence>
<evidence type="ECO:0000313" key="2">
    <source>
        <dbReference type="Proteomes" id="UP001151760"/>
    </source>
</evidence>